<sequence length="224" mass="26061">MDKDDGKDDTQEDFWMMVIGQRVGAIWQLCGFVETGKHKCAKYWTDGKRIGNYTIKIVEEYDLQWQWCNSKAVVRVSRIHIMRGTKLVHEVTHYYWIDWEDRGVPCPDLGIVELMEIILAATKGPIVIHCSAGVGRTGVVVLVQYIIDALKLGKWIDNVLELVKELRRQRARFVQTPEQYLFVHVVLLLLYRRMGLLDETFDDQIREFIAACQLLPELKPVKKN</sequence>
<dbReference type="InterPro" id="IPR003595">
    <property type="entry name" value="Tyr_Pase_cat"/>
</dbReference>
<dbReference type="GO" id="GO:0004725">
    <property type="term" value="F:protein tyrosine phosphatase activity"/>
    <property type="evidence" value="ECO:0007669"/>
    <property type="project" value="InterPro"/>
</dbReference>
<dbReference type="Proteomes" id="UP001177023">
    <property type="component" value="Unassembled WGS sequence"/>
</dbReference>
<dbReference type="InterPro" id="IPR052782">
    <property type="entry name" value="Oocyte-zygote_transition_reg"/>
</dbReference>
<dbReference type="CDD" id="cd00047">
    <property type="entry name" value="PTPc"/>
    <property type="match status" value="1"/>
</dbReference>
<evidence type="ECO:0000259" key="2">
    <source>
        <dbReference type="PROSITE" id="PS50056"/>
    </source>
</evidence>
<dbReference type="SMART" id="SM00194">
    <property type="entry name" value="PTPc"/>
    <property type="match status" value="1"/>
</dbReference>
<feature type="non-terminal residue" evidence="3">
    <location>
        <position position="224"/>
    </location>
</feature>
<dbReference type="PROSITE" id="PS50055">
    <property type="entry name" value="TYR_PHOSPHATASE_PTP"/>
    <property type="match status" value="1"/>
</dbReference>
<dbReference type="AlphaFoldDB" id="A0AA36DC89"/>
<accession>A0AA36DC89</accession>
<feature type="domain" description="Tyrosine-protein phosphatase" evidence="1">
    <location>
        <begin position="9"/>
        <end position="190"/>
    </location>
</feature>
<dbReference type="Pfam" id="PF00102">
    <property type="entry name" value="Y_phosphatase"/>
    <property type="match status" value="1"/>
</dbReference>
<evidence type="ECO:0000313" key="3">
    <source>
        <dbReference type="EMBL" id="CAJ0584622.1"/>
    </source>
</evidence>
<dbReference type="SUPFAM" id="SSF52799">
    <property type="entry name" value="(Phosphotyrosine protein) phosphatases II"/>
    <property type="match status" value="1"/>
</dbReference>
<comment type="caution">
    <text evidence="3">The sequence shown here is derived from an EMBL/GenBank/DDBJ whole genome shotgun (WGS) entry which is preliminary data.</text>
</comment>
<name>A0AA36DC89_9BILA</name>
<evidence type="ECO:0000259" key="1">
    <source>
        <dbReference type="PROSITE" id="PS50055"/>
    </source>
</evidence>
<dbReference type="Gene3D" id="3.90.190.10">
    <property type="entry name" value="Protein tyrosine phosphatase superfamily"/>
    <property type="match status" value="1"/>
</dbReference>
<protein>
    <recommendedName>
        <fullName evidence="5">Protein-tyrosine phosphatase</fullName>
    </recommendedName>
</protein>
<dbReference type="InterPro" id="IPR000387">
    <property type="entry name" value="Tyr_Pase_dom"/>
</dbReference>
<dbReference type="EMBL" id="CATQJA010002699">
    <property type="protein sequence ID" value="CAJ0584622.1"/>
    <property type="molecule type" value="Genomic_DNA"/>
</dbReference>
<dbReference type="PROSITE" id="PS50056">
    <property type="entry name" value="TYR_PHOSPHATASE_2"/>
    <property type="match status" value="1"/>
</dbReference>
<gene>
    <name evidence="3" type="ORF">MSPICULIGERA_LOCUS22669</name>
</gene>
<dbReference type="PANTHER" id="PTHR46163">
    <property type="entry name" value="TYROSINE-PROTEIN PHOSPHATASE-RELATED"/>
    <property type="match status" value="1"/>
</dbReference>
<dbReference type="PROSITE" id="PS00383">
    <property type="entry name" value="TYR_PHOSPHATASE_1"/>
    <property type="match status" value="1"/>
</dbReference>
<dbReference type="InterPro" id="IPR016130">
    <property type="entry name" value="Tyr_Pase_AS"/>
</dbReference>
<evidence type="ECO:0000313" key="4">
    <source>
        <dbReference type="Proteomes" id="UP001177023"/>
    </source>
</evidence>
<keyword evidence="4" id="KW-1185">Reference proteome</keyword>
<dbReference type="InterPro" id="IPR029021">
    <property type="entry name" value="Prot-tyrosine_phosphatase-like"/>
</dbReference>
<dbReference type="InterPro" id="IPR000242">
    <property type="entry name" value="PTP_cat"/>
</dbReference>
<dbReference type="PANTHER" id="PTHR46163:SF5">
    <property type="entry name" value="TYROSINE-PROTEIN PHOSPHATASE"/>
    <property type="match status" value="1"/>
</dbReference>
<dbReference type="PRINTS" id="PR00700">
    <property type="entry name" value="PRTYPHPHTASE"/>
</dbReference>
<proteinExistence type="predicted"/>
<feature type="domain" description="Tyrosine specific protein phosphatases" evidence="2">
    <location>
        <begin position="109"/>
        <end position="181"/>
    </location>
</feature>
<dbReference type="SMART" id="SM00404">
    <property type="entry name" value="PTPc_motif"/>
    <property type="match status" value="1"/>
</dbReference>
<evidence type="ECO:0008006" key="5">
    <source>
        <dbReference type="Google" id="ProtNLM"/>
    </source>
</evidence>
<reference evidence="3" key="1">
    <citation type="submission" date="2023-06" db="EMBL/GenBank/DDBJ databases">
        <authorList>
            <person name="Delattre M."/>
        </authorList>
    </citation>
    <scope>NUCLEOTIDE SEQUENCE</scope>
    <source>
        <strain evidence="3">AF72</strain>
    </source>
</reference>
<organism evidence="3 4">
    <name type="scientific">Mesorhabditis spiculigera</name>
    <dbReference type="NCBI Taxonomy" id="96644"/>
    <lineage>
        <taxon>Eukaryota</taxon>
        <taxon>Metazoa</taxon>
        <taxon>Ecdysozoa</taxon>
        <taxon>Nematoda</taxon>
        <taxon>Chromadorea</taxon>
        <taxon>Rhabditida</taxon>
        <taxon>Rhabditina</taxon>
        <taxon>Rhabditomorpha</taxon>
        <taxon>Rhabditoidea</taxon>
        <taxon>Rhabditidae</taxon>
        <taxon>Mesorhabditinae</taxon>
        <taxon>Mesorhabditis</taxon>
    </lineage>
</organism>